<dbReference type="InterPro" id="IPR051615">
    <property type="entry name" value="Transcr_Regulatory_Elem"/>
</dbReference>
<feature type="region of interest" description="Disordered" evidence="8">
    <location>
        <begin position="1"/>
        <end position="22"/>
    </location>
</feature>
<evidence type="ECO:0000256" key="7">
    <source>
        <dbReference type="ARBA" id="ARBA00023242"/>
    </source>
</evidence>
<evidence type="ECO:0000256" key="5">
    <source>
        <dbReference type="ARBA" id="ARBA00023125"/>
    </source>
</evidence>
<dbReference type="AlphaFoldDB" id="A0A9P6J2M9"/>
<dbReference type="PROSITE" id="PS00463">
    <property type="entry name" value="ZN2_CY6_FUNGAL_1"/>
    <property type="match status" value="1"/>
</dbReference>
<evidence type="ECO:0000256" key="8">
    <source>
        <dbReference type="SAM" id="MobiDB-lite"/>
    </source>
</evidence>
<comment type="subcellular location">
    <subcellularLocation>
        <location evidence="1">Nucleus</location>
    </subcellularLocation>
</comment>
<dbReference type="InterPro" id="IPR001138">
    <property type="entry name" value="Zn2Cys6_DnaBD"/>
</dbReference>
<feature type="domain" description="Zn(2)-C6 fungal-type" evidence="9">
    <location>
        <begin position="32"/>
        <end position="61"/>
    </location>
</feature>
<evidence type="ECO:0000256" key="3">
    <source>
        <dbReference type="ARBA" id="ARBA00022833"/>
    </source>
</evidence>
<keyword evidence="2" id="KW-0479">Metal-binding</keyword>
<dbReference type="CDD" id="cd00067">
    <property type="entry name" value="GAL4"/>
    <property type="match status" value="1"/>
</dbReference>
<feature type="compositionally biased region" description="Polar residues" evidence="8">
    <location>
        <begin position="156"/>
        <end position="167"/>
    </location>
</feature>
<name>A0A9P6J2M9_9FUNG</name>
<evidence type="ECO:0000256" key="6">
    <source>
        <dbReference type="ARBA" id="ARBA00023163"/>
    </source>
</evidence>
<feature type="compositionally biased region" description="Low complexity" evidence="8">
    <location>
        <begin position="950"/>
        <end position="968"/>
    </location>
</feature>
<gene>
    <name evidence="10" type="ORF">BGZ65_000354</name>
</gene>
<dbReference type="SMART" id="SM00066">
    <property type="entry name" value="GAL4"/>
    <property type="match status" value="1"/>
</dbReference>
<feature type="compositionally biased region" description="Low complexity" evidence="8">
    <location>
        <begin position="120"/>
        <end position="142"/>
    </location>
</feature>
<dbReference type="Pfam" id="PF00172">
    <property type="entry name" value="Zn_clus"/>
    <property type="match status" value="1"/>
</dbReference>
<feature type="region of interest" description="Disordered" evidence="8">
    <location>
        <begin position="98"/>
        <end position="177"/>
    </location>
</feature>
<feature type="compositionally biased region" description="Polar residues" evidence="8">
    <location>
        <begin position="397"/>
        <end position="415"/>
    </location>
</feature>
<evidence type="ECO:0000256" key="1">
    <source>
        <dbReference type="ARBA" id="ARBA00004123"/>
    </source>
</evidence>
<dbReference type="GO" id="GO:0008270">
    <property type="term" value="F:zinc ion binding"/>
    <property type="evidence" value="ECO:0007669"/>
    <property type="project" value="InterPro"/>
</dbReference>
<proteinExistence type="predicted"/>
<dbReference type="PANTHER" id="PTHR31313:SF79">
    <property type="entry name" value="C6 FINGER DOMAIN-CONTAINING PROTEIN"/>
    <property type="match status" value="1"/>
</dbReference>
<keyword evidence="4" id="KW-0805">Transcription regulation</keyword>
<dbReference type="EMBL" id="JAAAHW010006503">
    <property type="protein sequence ID" value="KAF9959473.1"/>
    <property type="molecule type" value="Genomic_DNA"/>
</dbReference>
<dbReference type="GO" id="GO:0006351">
    <property type="term" value="P:DNA-templated transcription"/>
    <property type="evidence" value="ECO:0007669"/>
    <property type="project" value="InterPro"/>
</dbReference>
<dbReference type="InterPro" id="IPR007219">
    <property type="entry name" value="XnlR_reg_dom"/>
</dbReference>
<evidence type="ECO:0000313" key="10">
    <source>
        <dbReference type="EMBL" id="KAF9959473.1"/>
    </source>
</evidence>
<dbReference type="InterPro" id="IPR036864">
    <property type="entry name" value="Zn2-C6_fun-type_DNA-bd_sf"/>
</dbReference>
<protein>
    <recommendedName>
        <fullName evidence="9">Zn(2)-C6 fungal-type domain-containing protein</fullName>
    </recommendedName>
</protein>
<keyword evidence="3" id="KW-0862">Zinc</keyword>
<feature type="region of interest" description="Disordered" evidence="8">
    <location>
        <begin position="397"/>
        <end position="422"/>
    </location>
</feature>
<keyword evidence="7" id="KW-0539">Nucleus</keyword>
<feature type="non-terminal residue" evidence="10">
    <location>
        <position position="968"/>
    </location>
</feature>
<dbReference type="CDD" id="cd12148">
    <property type="entry name" value="fungal_TF_MHR"/>
    <property type="match status" value="1"/>
</dbReference>
<dbReference type="OrthoDB" id="3362851at2759"/>
<dbReference type="GO" id="GO:0005634">
    <property type="term" value="C:nucleus"/>
    <property type="evidence" value="ECO:0007669"/>
    <property type="project" value="UniProtKB-SubCell"/>
</dbReference>
<dbReference type="PANTHER" id="PTHR31313">
    <property type="entry name" value="TY1 ENHANCER ACTIVATOR"/>
    <property type="match status" value="1"/>
</dbReference>
<keyword evidence="6" id="KW-0804">Transcription</keyword>
<dbReference type="SUPFAM" id="SSF57701">
    <property type="entry name" value="Zn2/Cys6 DNA-binding domain"/>
    <property type="match status" value="1"/>
</dbReference>
<sequence length="968" mass="106906">MVQESSAVTPTAFEPPKVSPKKPTKRIRISTACVNCRHKKIKCDGQVPCAHCEKFRTECIYPTVNKPANQEYVETLENRLKSVESHLQGLLSRGWGRGAGGPMPLDDHGELVPDDSEANSPYTPSSIPTTPPSKSSHSFSISQRHYNGLPLPRQISGATLSTPNLTGPDSESDDTTFMTDDSMQVLGLLVGNLKIDRGGKAQYMPKLLALDWESTELPLPFTLPGNLLTPKAIGALMEIYFNSVHTFLPVVHKSSFLTLCQEGQYRVPPFLLMAICAVAARHATDNEFQEIPELASLNSHALYDHARALLDTYMDVPRLSTVQGLLLLAYYQIKEKRSGHFFRIRMYVDLATRMALDMELHRTLLKALNQIESSNTGDSLSSAGSYHNRLLTASNTTSQSSAHFTARQNGTNSGIHSRDREQQCRVSQEKRAIIHQENRLAWLGCFFMDGLTSSLLGQDYCANQMTDTVQGATLIFWYHHLQLVQIYRRICVFYRSIRNERTLVRAIMSPDLQAIETSMDEWLSNLPTHLVYVDKQETGTGGSLPSYYTLYLHRFFYSHKLLLYRPLISNKTHRGDIKDSNSPMAKCSQAASMLTQIGEIIFQNYSWPWPGCGLFAYQMLQAAEIHVFQIVTHSATDSQSLYYRTMDLIRGYVSLSKLQGMEKDIAAMEEMVNNFLLTPQEPVAQSTIPPHQQQHQQHFVATPASDYSYASVMSPASPTDSVQRMSLSHQGHAGYSLTQNVNNGANHHQNTDDEDMFSPLQTHAYPSFESASRPFRQQQSQPQGITAASSFMTNTISDNHGFPMGFDLPNVSSMSTTNHQPQSATITTTSGMYDTSNPLPFYNPCTTAPNSSSMNMFDSNAHGNGNSSSLQYGHSSFLQPSLSPVGDLLGLGHIDNRSFTTNSDQVSASTSATAVAVGAATFASSSSSNTLTDPKKLSVPPPKPPKRILSQSTGSSSSSGISQSIKPP</sequence>
<dbReference type="GO" id="GO:0000981">
    <property type="term" value="F:DNA-binding transcription factor activity, RNA polymerase II-specific"/>
    <property type="evidence" value="ECO:0007669"/>
    <property type="project" value="InterPro"/>
</dbReference>
<evidence type="ECO:0000256" key="4">
    <source>
        <dbReference type="ARBA" id="ARBA00023015"/>
    </source>
</evidence>
<comment type="caution">
    <text evidence="10">The sequence shown here is derived from an EMBL/GenBank/DDBJ whole genome shotgun (WGS) entry which is preliminary data.</text>
</comment>
<keyword evidence="11" id="KW-1185">Reference proteome</keyword>
<evidence type="ECO:0000259" key="9">
    <source>
        <dbReference type="PROSITE" id="PS50048"/>
    </source>
</evidence>
<dbReference type="Gene3D" id="4.10.240.10">
    <property type="entry name" value="Zn(2)-C6 fungal-type DNA-binding domain"/>
    <property type="match status" value="1"/>
</dbReference>
<evidence type="ECO:0000256" key="2">
    <source>
        <dbReference type="ARBA" id="ARBA00022723"/>
    </source>
</evidence>
<dbReference type="GO" id="GO:0003677">
    <property type="term" value="F:DNA binding"/>
    <property type="evidence" value="ECO:0007669"/>
    <property type="project" value="UniProtKB-KW"/>
</dbReference>
<keyword evidence="5" id="KW-0238">DNA-binding</keyword>
<dbReference type="Pfam" id="PF04082">
    <property type="entry name" value="Fungal_trans"/>
    <property type="match status" value="1"/>
</dbReference>
<organism evidence="10 11">
    <name type="scientific">Modicella reniformis</name>
    <dbReference type="NCBI Taxonomy" id="1440133"/>
    <lineage>
        <taxon>Eukaryota</taxon>
        <taxon>Fungi</taxon>
        <taxon>Fungi incertae sedis</taxon>
        <taxon>Mucoromycota</taxon>
        <taxon>Mortierellomycotina</taxon>
        <taxon>Mortierellomycetes</taxon>
        <taxon>Mortierellales</taxon>
        <taxon>Mortierellaceae</taxon>
        <taxon>Modicella</taxon>
    </lineage>
</organism>
<dbReference type="PROSITE" id="PS50048">
    <property type="entry name" value="ZN2_CY6_FUNGAL_2"/>
    <property type="match status" value="1"/>
</dbReference>
<evidence type="ECO:0000313" key="11">
    <source>
        <dbReference type="Proteomes" id="UP000749646"/>
    </source>
</evidence>
<accession>A0A9P6J2M9</accession>
<feature type="region of interest" description="Disordered" evidence="8">
    <location>
        <begin position="923"/>
        <end position="968"/>
    </location>
</feature>
<dbReference type="Proteomes" id="UP000749646">
    <property type="component" value="Unassembled WGS sequence"/>
</dbReference>
<reference evidence="10" key="1">
    <citation type="journal article" date="2020" name="Fungal Divers.">
        <title>Resolving the Mortierellaceae phylogeny through synthesis of multi-gene phylogenetics and phylogenomics.</title>
        <authorList>
            <person name="Vandepol N."/>
            <person name="Liber J."/>
            <person name="Desiro A."/>
            <person name="Na H."/>
            <person name="Kennedy M."/>
            <person name="Barry K."/>
            <person name="Grigoriev I.V."/>
            <person name="Miller A.N."/>
            <person name="O'Donnell K."/>
            <person name="Stajich J.E."/>
            <person name="Bonito G."/>
        </authorList>
    </citation>
    <scope>NUCLEOTIDE SEQUENCE</scope>
    <source>
        <strain evidence="10">MES-2147</strain>
    </source>
</reference>